<keyword evidence="4" id="KW-1185">Reference proteome</keyword>
<dbReference type="Gene3D" id="3.30.1380.10">
    <property type="match status" value="1"/>
</dbReference>
<name>A0A4D7QPV7_9HYPH</name>
<evidence type="ECO:0000313" key="3">
    <source>
        <dbReference type="EMBL" id="QCK88003.1"/>
    </source>
</evidence>
<evidence type="ECO:0000256" key="1">
    <source>
        <dbReference type="SAM" id="MobiDB-lite"/>
    </source>
</evidence>
<dbReference type="KEGG" id="paqt:E8L99_20725"/>
<dbReference type="OrthoDB" id="8382078at2"/>
<sequence>MAVHFRHTRSLATTVGLLLATVGPLVAQQRPGFQASGGAANAPLDLLSPTFIAPAPRLAAPQPAVGGTVPSAAAAMPVLHAPLPLPRPIDAPRPVITQASAPPPVAAGVVAPQPAGMAQPVVEPPAAPVETSRADDYPDDDRRDQVIIPGAYVRSNRQSGAEAIAAATSQPAPQPPALPERTIAFAAPVPPARPGELRGSVAPSPVPGTGPTLASASSTPVVLSSAGTATTMVIPAGPAGAPAGMAPQVVTSPTRATGPVLASLPPQGGTADWPRYVPGAAAVERNLGIAGERVMPDPGVPLACLPAPVRRALNDVALRFGPILVRSTHRGNGRFVRTDEFRGSYHKDCRAADFRVSGDGAAVLAYLRQRHDLGGVKRYRNGLLHIDDGPRRSW</sequence>
<organism evidence="3 4">
    <name type="scientific">Phreatobacter aquaticus</name>
    <dbReference type="NCBI Taxonomy" id="2570229"/>
    <lineage>
        <taxon>Bacteria</taxon>
        <taxon>Pseudomonadati</taxon>
        <taxon>Pseudomonadota</taxon>
        <taxon>Alphaproteobacteria</taxon>
        <taxon>Hyphomicrobiales</taxon>
        <taxon>Phreatobacteraceae</taxon>
        <taxon>Phreatobacter</taxon>
    </lineage>
</organism>
<dbReference type="Proteomes" id="UP000298588">
    <property type="component" value="Chromosome"/>
</dbReference>
<evidence type="ECO:0008006" key="5">
    <source>
        <dbReference type="Google" id="ProtNLM"/>
    </source>
</evidence>
<evidence type="ECO:0000256" key="2">
    <source>
        <dbReference type="SAM" id="SignalP"/>
    </source>
</evidence>
<dbReference type="SUPFAM" id="SSF55166">
    <property type="entry name" value="Hedgehog/DD-peptidase"/>
    <property type="match status" value="1"/>
</dbReference>
<keyword evidence="2" id="KW-0732">Signal</keyword>
<feature type="signal peptide" evidence="2">
    <location>
        <begin position="1"/>
        <end position="27"/>
    </location>
</feature>
<evidence type="ECO:0000313" key="4">
    <source>
        <dbReference type="Proteomes" id="UP000298588"/>
    </source>
</evidence>
<accession>A0A4D7QPV7</accession>
<feature type="chain" id="PRO_5020784778" description="Peptidase M15A C-terminal domain-containing protein" evidence="2">
    <location>
        <begin position="28"/>
        <end position="394"/>
    </location>
</feature>
<feature type="region of interest" description="Disordered" evidence="1">
    <location>
        <begin position="117"/>
        <end position="143"/>
    </location>
</feature>
<feature type="compositionally biased region" description="Basic and acidic residues" evidence="1">
    <location>
        <begin position="132"/>
        <end position="143"/>
    </location>
</feature>
<proteinExistence type="predicted"/>
<dbReference type="InterPro" id="IPR009045">
    <property type="entry name" value="Zn_M74/Hedgehog-like"/>
</dbReference>
<dbReference type="RefSeq" id="WP_137101331.1">
    <property type="nucleotide sequence ID" value="NZ_CP039865.1"/>
</dbReference>
<protein>
    <recommendedName>
        <fullName evidence="5">Peptidase M15A C-terminal domain-containing protein</fullName>
    </recommendedName>
</protein>
<gene>
    <name evidence="3" type="ORF">E8L99_20725</name>
</gene>
<dbReference type="AlphaFoldDB" id="A0A4D7QPV7"/>
<dbReference type="EMBL" id="CP039865">
    <property type="protein sequence ID" value="QCK88003.1"/>
    <property type="molecule type" value="Genomic_DNA"/>
</dbReference>
<reference evidence="3 4" key="1">
    <citation type="submission" date="2019-04" db="EMBL/GenBank/DDBJ databases">
        <title>Phreatobacter aquaticus sp. nov.</title>
        <authorList>
            <person name="Choi A."/>
            <person name="Baek K."/>
        </authorList>
    </citation>
    <scope>NUCLEOTIDE SEQUENCE [LARGE SCALE GENOMIC DNA]</scope>
    <source>
        <strain evidence="3 4">NMCR1094</strain>
    </source>
</reference>